<sequence length="290" mass="32933">MPSKNKELYLSSAGLTLRVIFESGELAETIQNNDFLSKYIPGFSLATDNNIEASVEFLNQEVFFEFKDYPKIKIGIKGVSEKEIISLIELVFERVRQEKGIFCIHSATAVYKGKAVIFWGGASGMGKTRLAKLLANDGSFYSDEKTLVNARNMEILGGIPFIYLDKDYWKRQITDKQEDSYYHSATNNSEPVPIALFVYGFGINGAEMSTDLWRPEKFEWHLYEELGRKIRAISRRVKDGNIAVPSIDSRANGDHRIQSVKEVAQKIPCYSIQGSPESVVDYIKQLEIWK</sequence>
<accession>A0A0G1RRV1</accession>
<protein>
    <recommendedName>
        <fullName evidence="3">HPr kinase</fullName>
    </recommendedName>
</protein>
<evidence type="ECO:0000313" key="1">
    <source>
        <dbReference type="EMBL" id="KKU32658.1"/>
    </source>
</evidence>
<comment type="caution">
    <text evidence="1">The sequence shown here is derived from an EMBL/GenBank/DDBJ whole genome shotgun (WGS) entry which is preliminary data.</text>
</comment>
<name>A0A0G1RRV1_9BACT</name>
<dbReference type="AlphaFoldDB" id="A0A0G1RRV1"/>
<dbReference type="Proteomes" id="UP000034794">
    <property type="component" value="Unassembled WGS sequence"/>
</dbReference>
<dbReference type="EMBL" id="LCMI01000008">
    <property type="protein sequence ID" value="KKU32658.1"/>
    <property type="molecule type" value="Genomic_DNA"/>
</dbReference>
<organism evidence="1 2">
    <name type="scientific">Candidatus Collierbacteria bacterium GW2011_GWA2_46_26</name>
    <dbReference type="NCBI Taxonomy" id="1618381"/>
    <lineage>
        <taxon>Bacteria</taxon>
        <taxon>Candidatus Collieribacteriota</taxon>
    </lineage>
</organism>
<evidence type="ECO:0000313" key="2">
    <source>
        <dbReference type="Proteomes" id="UP000034794"/>
    </source>
</evidence>
<reference evidence="1 2" key="1">
    <citation type="journal article" date="2015" name="Nature">
        <title>rRNA introns, odd ribosomes, and small enigmatic genomes across a large radiation of phyla.</title>
        <authorList>
            <person name="Brown C.T."/>
            <person name="Hug L.A."/>
            <person name="Thomas B.C."/>
            <person name="Sharon I."/>
            <person name="Castelle C.J."/>
            <person name="Singh A."/>
            <person name="Wilkins M.J."/>
            <person name="Williams K.H."/>
            <person name="Banfield J.F."/>
        </authorList>
    </citation>
    <scope>NUCLEOTIDE SEQUENCE [LARGE SCALE GENOMIC DNA]</scope>
</reference>
<evidence type="ECO:0008006" key="3">
    <source>
        <dbReference type="Google" id="ProtNLM"/>
    </source>
</evidence>
<gene>
    <name evidence="1" type="ORF">UX47_C0008G0015</name>
</gene>
<proteinExistence type="predicted"/>